<feature type="signal peptide" evidence="1">
    <location>
        <begin position="1"/>
        <end position="24"/>
    </location>
</feature>
<dbReference type="InterPro" id="IPR019613">
    <property type="entry name" value="DUF4198"/>
</dbReference>
<keyword evidence="3" id="KW-1185">Reference proteome</keyword>
<evidence type="ECO:0000313" key="2">
    <source>
        <dbReference type="EMBL" id="MBA1274128.1"/>
    </source>
</evidence>
<name>A0ABR5Z1S5_9GAMM</name>
<evidence type="ECO:0000313" key="3">
    <source>
        <dbReference type="Proteomes" id="UP000786387"/>
    </source>
</evidence>
<dbReference type="RefSeq" id="WP_181071133.1">
    <property type="nucleotide sequence ID" value="NZ_JAAMRF010000005.1"/>
</dbReference>
<proteinExistence type="predicted"/>
<dbReference type="Pfam" id="PF10670">
    <property type="entry name" value="DUF4198"/>
    <property type="match status" value="1"/>
</dbReference>
<protein>
    <submittedName>
        <fullName evidence="2">DUF4198 domain-containing protein</fullName>
    </submittedName>
</protein>
<dbReference type="EMBL" id="JAAMRF010000005">
    <property type="protein sequence ID" value="MBA1274128.1"/>
    <property type="molecule type" value="Genomic_DNA"/>
</dbReference>
<evidence type="ECO:0000256" key="1">
    <source>
        <dbReference type="SAM" id="SignalP"/>
    </source>
</evidence>
<organism evidence="2 3">
    <name type="scientific">Stutzerimonas azotifigens</name>
    <dbReference type="NCBI Taxonomy" id="291995"/>
    <lineage>
        <taxon>Bacteria</taxon>
        <taxon>Pseudomonadati</taxon>
        <taxon>Pseudomonadota</taxon>
        <taxon>Gammaproteobacteria</taxon>
        <taxon>Pseudomonadales</taxon>
        <taxon>Pseudomonadaceae</taxon>
        <taxon>Stutzerimonas</taxon>
    </lineage>
</organism>
<accession>A0ABR5Z1S5</accession>
<feature type="chain" id="PRO_5045045835" evidence="1">
    <location>
        <begin position="25"/>
        <end position="242"/>
    </location>
</feature>
<reference evidence="2 3" key="1">
    <citation type="submission" date="2020-02" db="EMBL/GenBank/DDBJ databases">
        <title>Synteny-based analysis reveals conserved mechanism for high triclosan tolerance in Pseudomonas, as well as instances of horizontal transfer.</title>
        <authorList>
            <person name="Mcfarland A.G."/>
            <person name="Bertucci H.K."/>
            <person name="Litmann E."/>
            <person name="Shen J."/>
            <person name="Huttenhower C."/>
            <person name="Hartmann E.M."/>
        </authorList>
    </citation>
    <scope>NUCLEOTIDE SEQUENCE [LARGE SCALE GENOMIC DNA]</scope>
    <source>
        <strain evidence="2 3">115A1</strain>
    </source>
</reference>
<gene>
    <name evidence="2" type="ORF">G7026_12245</name>
</gene>
<sequence>MKDNKTITLALALVLGLSAASAGAHGLWTEERRGNIEVIYGHGAEDDAFEAAKVSGAWASDARGAMIPVTIERLEDHARLKPLSKPAVLSVALDNGYWTQDPEKKWLNVGETKVPGALDSGRYYKYSVAILQQGAKLPALDKLNLAIVPQQDPLAVDVGQALEVQVLVDGKPAAGIELIGDYVNHPDRVVATTDAQGKARVTVRNHGLNVIAASTTVDSDDPDARVRGMFASLTFVSESHQH</sequence>
<dbReference type="Proteomes" id="UP000786387">
    <property type="component" value="Unassembled WGS sequence"/>
</dbReference>
<comment type="caution">
    <text evidence="2">The sequence shown here is derived from an EMBL/GenBank/DDBJ whole genome shotgun (WGS) entry which is preliminary data.</text>
</comment>
<keyword evidence="1" id="KW-0732">Signal</keyword>